<evidence type="ECO:0000256" key="1">
    <source>
        <dbReference type="ARBA" id="ARBA00004141"/>
    </source>
</evidence>
<dbReference type="PANTHER" id="PTHR14269">
    <property type="entry name" value="CDP-DIACYLGLYCEROL--GLYCEROL-3-PHOSPHATE 3-PHOSPHATIDYLTRANSFERASE-RELATED"/>
    <property type="match status" value="1"/>
</dbReference>
<feature type="transmembrane region" description="Helical" evidence="17">
    <location>
        <begin position="12"/>
        <end position="29"/>
    </location>
</feature>
<dbReference type="Gene3D" id="1.20.120.1760">
    <property type="match status" value="1"/>
</dbReference>
<evidence type="ECO:0000256" key="9">
    <source>
        <dbReference type="ARBA" id="ARBA00022989"/>
    </source>
</evidence>
<comment type="subcellular location">
    <subcellularLocation>
        <location evidence="1">Membrane</location>
        <topology evidence="1">Multi-pass membrane protein</topology>
    </subcellularLocation>
</comment>
<keyword evidence="13" id="KW-1208">Phospholipid metabolism</keyword>
<dbReference type="PROSITE" id="PS00379">
    <property type="entry name" value="CDP_ALCOHOL_P_TRANSF"/>
    <property type="match status" value="1"/>
</dbReference>
<evidence type="ECO:0000256" key="6">
    <source>
        <dbReference type="ARBA" id="ARBA00022516"/>
    </source>
</evidence>
<evidence type="ECO:0000313" key="18">
    <source>
        <dbReference type="EMBL" id="AWI34561.1"/>
    </source>
</evidence>
<evidence type="ECO:0000256" key="15">
    <source>
        <dbReference type="NCBIfam" id="TIGR00560"/>
    </source>
</evidence>
<dbReference type="InterPro" id="IPR043130">
    <property type="entry name" value="CDP-OH_PTrfase_TM_dom"/>
</dbReference>
<dbReference type="InterPro" id="IPR050324">
    <property type="entry name" value="CDP-alcohol_PTase-I"/>
</dbReference>
<dbReference type="OrthoDB" id="9796672at2"/>
<dbReference type="Pfam" id="PF01066">
    <property type="entry name" value="CDP-OH_P_transf"/>
    <property type="match status" value="1"/>
</dbReference>
<accession>A0A2U8FE78</accession>
<evidence type="ECO:0000256" key="10">
    <source>
        <dbReference type="ARBA" id="ARBA00023098"/>
    </source>
</evidence>
<keyword evidence="7 16" id="KW-0808">Transferase</keyword>
<feature type="transmembrane region" description="Helical" evidence="17">
    <location>
        <begin position="84"/>
        <end position="109"/>
    </location>
</feature>
<evidence type="ECO:0000256" key="2">
    <source>
        <dbReference type="ARBA" id="ARBA00005042"/>
    </source>
</evidence>
<feature type="transmembrane region" description="Helical" evidence="17">
    <location>
        <begin position="41"/>
        <end position="63"/>
    </location>
</feature>
<dbReference type="RefSeq" id="WP_108911366.1">
    <property type="nucleotide sequence ID" value="NZ_CP021886.1"/>
</dbReference>
<dbReference type="GO" id="GO:0046474">
    <property type="term" value="P:glycerophospholipid biosynthetic process"/>
    <property type="evidence" value="ECO:0007669"/>
    <property type="project" value="TreeGrafter"/>
</dbReference>
<evidence type="ECO:0000256" key="17">
    <source>
        <dbReference type="SAM" id="Phobius"/>
    </source>
</evidence>
<dbReference type="EMBL" id="CP021886">
    <property type="protein sequence ID" value="AWI34561.1"/>
    <property type="molecule type" value="Genomic_DNA"/>
</dbReference>
<dbReference type="PIRSF" id="PIRSF000847">
    <property type="entry name" value="Phos_ph_gly_syn"/>
    <property type="match status" value="1"/>
</dbReference>
<dbReference type="Proteomes" id="UP000244890">
    <property type="component" value="Chromosome"/>
</dbReference>
<reference evidence="18 19" key="1">
    <citation type="submission" date="2017-06" db="EMBL/GenBank/DDBJ databases">
        <title>Complete genome of Helicobacter apodemus.</title>
        <authorList>
            <person name="Cho S."/>
        </authorList>
    </citation>
    <scope>NUCLEOTIDE SEQUENCE [LARGE SCALE GENOMIC DNA]</scope>
    <source>
        <strain evidence="19">SNUVETPUB-15-01</strain>
    </source>
</reference>
<evidence type="ECO:0000256" key="7">
    <source>
        <dbReference type="ARBA" id="ARBA00022679"/>
    </source>
</evidence>
<keyword evidence="8 17" id="KW-0812">Transmembrane</keyword>
<comment type="similarity">
    <text evidence="3 16">Belongs to the CDP-alcohol phosphatidyltransferase class-I family.</text>
</comment>
<evidence type="ECO:0000313" key="19">
    <source>
        <dbReference type="Proteomes" id="UP000244890"/>
    </source>
</evidence>
<keyword evidence="9 17" id="KW-1133">Transmembrane helix</keyword>
<dbReference type="AlphaFoldDB" id="A0A2U8FE78"/>
<comment type="catalytic activity">
    <reaction evidence="14">
        <text>a CDP-1,2-diacyl-sn-glycerol + sn-glycerol 3-phosphate = a 1,2-diacyl-sn-glycero-3-phospho-(1'-sn-glycero-3'-phosphate) + CMP + H(+)</text>
        <dbReference type="Rhea" id="RHEA:12593"/>
        <dbReference type="ChEBI" id="CHEBI:15378"/>
        <dbReference type="ChEBI" id="CHEBI:57597"/>
        <dbReference type="ChEBI" id="CHEBI:58332"/>
        <dbReference type="ChEBI" id="CHEBI:60110"/>
        <dbReference type="ChEBI" id="CHEBI:60377"/>
        <dbReference type="EC" id="2.7.8.5"/>
    </reaction>
</comment>
<dbReference type="InterPro" id="IPR004570">
    <property type="entry name" value="Phosphatidylglycerol_P_synth"/>
</dbReference>
<dbReference type="NCBIfam" id="TIGR00560">
    <property type="entry name" value="pgsA"/>
    <property type="match status" value="1"/>
</dbReference>
<evidence type="ECO:0000256" key="8">
    <source>
        <dbReference type="ARBA" id="ARBA00022692"/>
    </source>
</evidence>
<keyword evidence="6" id="KW-0444">Lipid biosynthesis</keyword>
<keyword evidence="12" id="KW-0594">Phospholipid biosynthesis</keyword>
<organism evidence="18 19">
    <name type="scientific">Helicobacter apodemus</name>
    <dbReference type="NCBI Taxonomy" id="135569"/>
    <lineage>
        <taxon>Bacteria</taxon>
        <taxon>Pseudomonadati</taxon>
        <taxon>Campylobacterota</taxon>
        <taxon>Epsilonproteobacteria</taxon>
        <taxon>Campylobacterales</taxon>
        <taxon>Helicobacteraceae</taxon>
        <taxon>Helicobacter</taxon>
    </lineage>
</organism>
<evidence type="ECO:0000256" key="14">
    <source>
        <dbReference type="ARBA" id="ARBA00048586"/>
    </source>
</evidence>
<evidence type="ECO:0000256" key="13">
    <source>
        <dbReference type="ARBA" id="ARBA00023264"/>
    </source>
</evidence>
<evidence type="ECO:0000256" key="5">
    <source>
        <dbReference type="ARBA" id="ARBA00014944"/>
    </source>
</evidence>
<dbReference type="PANTHER" id="PTHR14269:SF62">
    <property type="entry name" value="CDP-DIACYLGLYCEROL--GLYCEROL-3-PHOSPHATE 3-PHOSPHATIDYLTRANSFERASE 1, CHLOROPLASTIC"/>
    <property type="match status" value="1"/>
</dbReference>
<keyword evidence="11 17" id="KW-0472">Membrane</keyword>
<evidence type="ECO:0000256" key="4">
    <source>
        <dbReference type="ARBA" id="ARBA00013170"/>
    </source>
</evidence>
<comment type="pathway">
    <text evidence="2">Phospholipid metabolism; phosphatidylglycerol biosynthesis; phosphatidylglycerol from CDP-diacylglycerol: step 1/2.</text>
</comment>
<gene>
    <name evidence="18" type="primary">pgsA</name>
    <name evidence="18" type="ORF">CDV25_07125</name>
</gene>
<dbReference type="KEGG" id="had:CDV25_07125"/>
<keyword evidence="10" id="KW-0443">Lipid metabolism</keyword>
<evidence type="ECO:0000256" key="12">
    <source>
        <dbReference type="ARBA" id="ARBA00023209"/>
    </source>
</evidence>
<proteinExistence type="inferred from homology"/>
<sequence length="181" mass="20490">MWNIQKLPNILTILRIFFAFLLLCIMLYGQYLLPPPIHPTWINYFACLVFCIASITDFFDGFIAREYEVTSSFGEIFDPLADKLLMLAAFIGLLVLGRADVWAVFLILVREFFITGLRVVAATNGVKVIASNLGKYKTGLQITAVAFLLMDYSFAPATLWLAVILTLYSGYDYVKVYILSR</sequence>
<dbReference type="InterPro" id="IPR048254">
    <property type="entry name" value="CDP_ALCOHOL_P_TRANSF_CS"/>
</dbReference>
<dbReference type="GO" id="GO:0016020">
    <property type="term" value="C:membrane"/>
    <property type="evidence" value="ECO:0007669"/>
    <property type="project" value="UniProtKB-SubCell"/>
</dbReference>
<name>A0A2U8FE78_9HELI</name>
<dbReference type="GO" id="GO:0008444">
    <property type="term" value="F:CDP-diacylglycerol-glycerol-3-phosphate 3-phosphatidyltransferase activity"/>
    <property type="evidence" value="ECO:0007669"/>
    <property type="project" value="UniProtKB-UniRule"/>
</dbReference>
<dbReference type="InterPro" id="IPR000462">
    <property type="entry name" value="CDP-OH_P_trans"/>
</dbReference>
<evidence type="ECO:0000256" key="11">
    <source>
        <dbReference type="ARBA" id="ARBA00023136"/>
    </source>
</evidence>
<evidence type="ECO:0000256" key="3">
    <source>
        <dbReference type="ARBA" id="ARBA00010441"/>
    </source>
</evidence>
<dbReference type="EC" id="2.7.8.5" evidence="4 15"/>
<evidence type="ECO:0000256" key="16">
    <source>
        <dbReference type="RuleBase" id="RU003750"/>
    </source>
</evidence>
<protein>
    <recommendedName>
        <fullName evidence="5 15">CDP-diacylglycerol--glycerol-3-phosphate 3-phosphatidyltransferase</fullName>
        <ecNumber evidence="4 15">2.7.8.5</ecNumber>
    </recommendedName>
</protein>